<protein>
    <submittedName>
        <fullName evidence="1">Uncharacterized protein</fullName>
    </submittedName>
</protein>
<sequence>MSWQNQSRAERGADHSLSVSAVAERLSDKSVPQVKNHLRFLNDCLFHLLVIIAVH</sequence>
<evidence type="ECO:0000313" key="1">
    <source>
        <dbReference type="EMBL" id="KDR72086.1"/>
    </source>
</evidence>
<dbReference type="Proteomes" id="UP000027222">
    <property type="component" value="Unassembled WGS sequence"/>
</dbReference>
<proteinExistence type="predicted"/>
<dbReference type="EMBL" id="KL142390">
    <property type="protein sequence ID" value="KDR72086.1"/>
    <property type="molecule type" value="Genomic_DNA"/>
</dbReference>
<dbReference type="HOGENOM" id="CLU_3055954_0_0_1"/>
<gene>
    <name evidence="1" type="ORF">GALMADRAFT_253335</name>
</gene>
<name>A0A067SMF6_GALM3</name>
<keyword evidence="2" id="KW-1185">Reference proteome</keyword>
<reference evidence="2" key="1">
    <citation type="journal article" date="2014" name="Proc. Natl. Acad. Sci. U.S.A.">
        <title>Extensive sampling of basidiomycete genomes demonstrates inadequacy of the white-rot/brown-rot paradigm for wood decay fungi.</title>
        <authorList>
            <person name="Riley R."/>
            <person name="Salamov A.A."/>
            <person name="Brown D.W."/>
            <person name="Nagy L.G."/>
            <person name="Floudas D."/>
            <person name="Held B.W."/>
            <person name="Levasseur A."/>
            <person name="Lombard V."/>
            <person name="Morin E."/>
            <person name="Otillar R."/>
            <person name="Lindquist E.A."/>
            <person name="Sun H."/>
            <person name="LaButti K.M."/>
            <person name="Schmutz J."/>
            <person name="Jabbour D."/>
            <person name="Luo H."/>
            <person name="Baker S.E."/>
            <person name="Pisabarro A.G."/>
            <person name="Walton J.D."/>
            <person name="Blanchette R.A."/>
            <person name="Henrissat B."/>
            <person name="Martin F."/>
            <person name="Cullen D."/>
            <person name="Hibbett D.S."/>
            <person name="Grigoriev I.V."/>
        </authorList>
    </citation>
    <scope>NUCLEOTIDE SEQUENCE [LARGE SCALE GENOMIC DNA]</scope>
    <source>
        <strain evidence="2">CBS 339.88</strain>
    </source>
</reference>
<dbReference type="AlphaFoldDB" id="A0A067SMF6"/>
<evidence type="ECO:0000313" key="2">
    <source>
        <dbReference type="Proteomes" id="UP000027222"/>
    </source>
</evidence>
<accession>A0A067SMF6</accession>
<organism evidence="1 2">
    <name type="scientific">Galerina marginata (strain CBS 339.88)</name>
    <dbReference type="NCBI Taxonomy" id="685588"/>
    <lineage>
        <taxon>Eukaryota</taxon>
        <taxon>Fungi</taxon>
        <taxon>Dikarya</taxon>
        <taxon>Basidiomycota</taxon>
        <taxon>Agaricomycotina</taxon>
        <taxon>Agaricomycetes</taxon>
        <taxon>Agaricomycetidae</taxon>
        <taxon>Agaricales</taxon>
        <taxon>Agaricineae</taxon>
        <taxon>Strophariaceae</taxon>
        <taxon>Galerina</taxon>
    </lineage>
</organism>